<sequence>MTTMTTAEYENFIQEGTRTAKIATVRADGRPHVTPVWFVLDDSDLVFTTSAHSAKGHDLLRTGQAAVCVEDDEPPFSFAVVEGTVTTNAEPGDVLHWSTRNAARYMGEELADQYGRLNAGEGMMTVRLTPTKIIAEKDLTNV</sequence>
<evidence type="ECO:0000259" key="2">
    <source>
        <dbReference type="Pfam" id="PF01243"/>
    </source>
</evidence>
<organism evidence="3 4">
    <name type="scientific">Actinoalloteichus hoggarensis</name>
    <dbReference type="NCBI Taxonomy" id="1470176"/>
    <lineage>
        <taxon>Bacteria</taxon>
        <taxon>Bacillati</taxon>
        <taxon>Actinomycetota</taxon>
        <taxon>Actinomycetes</taxon>
        <taxon>Pseudonocardiales</taxon>
        <taxon>Pseudonocardiaceae</taxon>
        <taxon>Actinoalloteichus</taxon>
    </lineage>
</organism>
<dbReference type="InterPro" id="IPR012349">
    <property type="entry name" value="Split_barrel_FMN-bd"/>
</dbReference>
<dbReference type="RefSeq" id="WP_211290477.1">
    <property type="nucleotide sequence ID" value="NZ_CP022521.1"/>
</dbReference>
<dbReference type="InterPro" id="IPR011576">
    <property type="entry name" value="Pyridox_Oxase_N"/>
</dbReference>
<dbReference type="InterPro" id="IPR019920">
    <property type="entry name" value="F420-binding_dom_put"/>
</dbReference>
<reference evidence="3 4" key="1">
    <citation type="submission" date="2017-07" db="EMBL/GenBank/DDBJ databases">
        <title>Complete genome sequence of Actinoalloteichus hoggarensis DSM 45943, type strain of Actinoalloteichus hoggarensis.</title>
        <authorList>
            <person name="Ruckert C."/>
            <person name="Nouioui I."/>
            <person name="Willmese J."/>
            <person name="van Wezel G."/>
            <person name="Klenk H.-P."/>
            <person name="Kalinowski J."/>
            <person name="Zotchev S.B."/>
        </authorList>
    </citation>
    <scope>NUCLEOTIDE SEQUENCE [LARGE SCALE GENOMIC DNA]</scope>
    <source>
        <strain evidence="3 4">DSM 45943</strain>
    </source>
</reference>
<evidence type="ECO:0000313" key="3">
    <source>
        <dbReference type="EMBL" id="ASO22024.1"/>
    </source>
</evidence>
<dbReference type="PANTHER" id="PTHR35176">
    <property type="entry name" value="HEME OXYGENASE HI_0854-RELATED"/>
    <property type="match status" value="1"/>
</dbReference>
<name>A0A221W8D8_9PSEU</name>
<accession>A0A221W8D8</accession>
<dbReference type="Pfam" id="PF01243">
    <property type="entry name" value="PNPOx_N"/>
    <property type="match status" value="1"/>
</dbReference>
<dbReference type="InterPro" id="IPR052019">
    <property type="entry name" value="F420H2_bilvrd_red/Heme_oxyg"/>
</dbReference>
<dbReference type="GO" id="GO:0005829">
    <property type="term" value="C:cytosol"/>
    <property type="evidence" value="ECO:0007669"/>
    <property type="project" value="TreeGrafter"/>
</dbReference>
<protein>
    <submittedName>
        <fullName evidence="3">Pyridoxamine 5'-phosphate oxidase</fullName>
    </submittedName>
</protein>
<dbReference type="SUPFAM" id="SSF50475">
    <property type="entry name" value="FMN-binding split barrel"/>
    <property type="match status" value="1"/>
</dbReference>
<dbReference type="GO" id="GO:0070967">
    <property type="term" value="F:coenzyme F420 binding"/>
    <property type="evidence" value="ECO:0007669"/>
    <property type="project" value="TreeGrafter"/>
</dbReference>
<dbReference type="EMBL" id="CP022521">
    <property type="protein sequence ID" value="ASO22024.1"/>
    <property type="molecule type" value="Genomic_DNA"/>
</dbReference>
<evidence type="ECO:0000313" key="4">
    <source>
        <dbReference type="Proteomes" id="UP000204221"/>
    </source>
</evidence>
<evidence type="ECO:0000256" key="1">
    <source>
        <dbReference type="ARBA" id="ARBA00023002"/>
    </source>
</evidence>
<dbReference type="PANTHER" id="PTHR35176:SF1">
    <property type="entry name" value="F420H(2)-DEPENDENT BILIVERDIN REDUCTASE"/>
    <property type="match status" value="1"/>
</dbReference>
<keyword evidence="1" id="KW-0560">Oxidoreductase</keyword>
<feature type="domain" description="Pyridoxamine 5'-phosphate oxidase N-terminal" evidence="2">
    <location>
        <begin position="6"/>
        <end position="113"/>
    </location>
</feature>
<dbReference type="KEGG" id="ahg:AHOG_22045"/>
<proteinExistence type="predicted"/>
<dbReference type="GO" id="GO:0016627">
    <property type="term" value="F:oxidoreductase activity, acting on the CH-CH group of donors"/>
    <property type="evidence" value="ECO:0007669"/>
    <property type="project" value="TreeGrafter"/>
</dbReference>
<dbReference type="AlphaFoldDB" id="A0A221W8D8"/>
<keyword evidence="4" id="KW-1185">Reference proteome</keyword>
<gene>
    <name evidence="3" type="ORF">AHOG_22045</name>
</gene>
<dbReference type="Gene3D" id="2.30.110.10">
    <property type="entry name" value="Electron Transport, Fmn-binding Protein, Chain A"/>
    <property type="match status" value="1"/>
</dbReference>
<dbReference type="NCBIfam" id="TIGR03618">
    <property type="entry name" value="Rv1155_F420"/>
    <property type="match status" value="1"/>
</dbReference>
<dbReference type="Proteomes" id="UP000204221">
    <property type="component" value="Chromosome"/>
</dbReference>